<feature type="compositionally biased region" description="Polar residues" evidence="1">
    <location>
        <begin position="62"/>
        <end position="74"/>
    </location>
</feature>
<dbReference type="Ensembl" id="ENSACCT00020017023.1">
    <property type="protein sequence ID" value="ENSACCP00020016316.1"/>
    <property type="gene ID" value="ENSACCG00020011169.1"/>
</dbReference>
<feature type="compositionally biased region" description="Basic and acidic residues" evidence="1">
    <location>
        <begin position="429"/>
        <end position="444"/>
    </location>
</feature>
<keyword evidence="3" id="KW-1185">Reference proteome</keyword>
<evidence type="ECO:0000313" key="2">
    <source>
        <dbReference type="Ensembl" id="ENSACCP00020016316.1"/>
    </source>
</evidence>
<dbReference type="KEGG" id="achc:115351842"/>
<feature type="region of interest" description="Disordered" evidence="1">
    <location>
        <begin position="58"/>
        <end position="115"/>
    </location>
</feature>
<sequence length="554" mass="60559">METSYTSEMTMLITVSSSVQPAPIHHHLSPPPTLPKPGKDNLRLQRLLKKAAKKNAILASEQAKSFRSSLSPVNEASPDLEHNESTPPAETPETTAAASASLPTHLSIKPITHRISSPFRKSKPFTLKVTEQRRIAEHLMLTTSPAMPLLHKPGAPKTLQQPEGTDTHLPSPHDPSISVFPQPPPSSTPSKERAPEVTYVTKVHAYFHSVKPPRAKMSTSNQTQETVSHEDKRPSSPAPETSYSEPPPGQIPTLLDDSKAMAPALEPPLLSAAEAEPPNEAPRPAPTEESIKAPSPKPSPSDAHTDQPMTHGSDTEISGSEIAPELPKQDGDILKSLTPSTPCRQAHPATATPAQADSTAATSTDTEAEHIIQPQLTPSLPNTSPPLKAEPALSPVEEARPPGANASGWHRLKKQLMVQPEAPNFPEPESEKLGQEEANKEKESSQPPIGQDCRLFKSRATRMWDAILYQMSVNKERKQQAEEKKLQKEERNFLPRRLPILLHKPRFDARKLKELAAKPMTKITTAFEVSQFRPKAAEEHSKSFNRTASGWSVS</sequence>
<dbReference type="PANTHER" id="PTHR38004:SF1">
    <property type="entry name" value="PROLINE-RICH PROTEIN 33"/>
    <property type="match status" value="1"/>
</dbReference>
<accession>A0A663EX48</accession>
<protein>
    <submittedName>
        <fullName evidence="2">Pollen-specific leucine-rich repeat extensin-like protein 1</fullName>
    </submittedName>
</protein>
<evidence type="ECO:0000256" key="1">
    <source>
        <dbReference type="SAM" id="MobiDB-lite"/>
    </source>
</evidence>
<reference evidence="2" key="2">
    <citation type="submission" date="2025-09" db="UniProtKB">
        <authorList>
            <consortium name="Ensembl"/>
        </authorList>
    </citation>
    <scope>IDENTIFICATION</scope>
</reference>
<organism evidence="2 3">
    <name type="scientific">Aquila chrysaetos chrysaetos</name>
    <dbReference type="NCBI Taxonomy" id="223781"/>
    <lineage>
        <taxon>Eukaryota</taxon>
        <taxon>Metazoa</taxon>
        <taxon>Chordata</taxon>
        <taxon>Craniata</taxon>
        <taxon>Vertebrata</taxon>
        <taxon>Euteleostomi</taxon>
        <taxon>Archelosauria</taxon>
        <taxon>Archosauria</taxon>
        <taxon>Dinosauria</taxon>
        <taxon>Saurischia</taxon>
        <taxon>Theropoda</taxon>
        <taxon>Coelurosauria</taxon>
        <taxon>Aves</taxon>
        <taxon>Neognathae</taxon>
        <taxon>Neoaves</taxon>
        <taxon>Telluraves</taxon>
        <taxon>Accipitrimorphae</taxon>
        <taxon>Accipitriformes</taxon>
        <taxon>Accipitridae</taxon>
        <taxon>Accipitrinae</taxon>
        <taxon>Aquila</taxon>
    </lineage>
</organism>
<feature type="region of interest" description="Disordered" evidence="1">
    <location>
        <begin position="146"/>
        <end position="453"/>
    </location>
</feature>
<dbReference type="Pfam" id="PF15485">
    <property type="entry name" value="DUF4643"/>
    <property type="match status" value="1"/>
</dbReference>
<name>A0A663EX48_AQUCH</name>
<feature type="region of interest" description="Disordered" evidence="1">
    <location>
        <begin position="534"/>
        <end position="554"/>
    </location>
</feature>
<dbReference type="RefSeq" id="XP_029895060.1">
    <property type="nucleotide sequence ID" value="XM_030039200.2"/>
</dbReference>
<dbReference type="OrthoDB" id="329227at2759"/>
<feature type="compositionally biased region" description="Low complexity" evidence="1">
    <location>
        <begin position="85"/>
        <end position="101"/>
    </location>
</feature>
<feature type="compositionally biased region" description="Polar residues" evidence="1">
    <location>
        <begin position="307"/>
        <end position="318"/>
    </location>
</feature>
<dbReference type="PANTHER" id="PTHR38004">
    <property type="entry name" value="PROLINE-RICH PROTEIN 33"/>
    <property type="match status" value="1"/>
</dbReference>
<dbReference type="GeneID" id="115351842"/>
<dbReference type="AlphaFoldDB" id="A0A663EX48"/>
<evidence type="ECO:0000313" key="3">
    <source>
        <dbReference type="Proteomes" id="UP000472275"/>
    </source>
</evidence>
<feature type="compositionally biased region" description="Polar residues" evidence="1">
    <location>
        <begin position="544"/>
        <end position="554"/>
    </location>
</feature>
<proteinExistence type="predicted"/>
<dbReference type="GeneTree" id="ENSGT00940000167812"/>
<gene>
    <name evidence="2" type="primary">LOC115351842</name>
</gene>
<feature type="region of interest" description="Disordered" evidence="1">
    <location>
        <begin position="17"/>
        <end position="41"/>
    </location>
</feature>
<dbReference type="InParanoid" id="A0A663EX48"/>
<dbReference type="InterPro" id="IPR028004">
    <property type="entry name" value="DUF4643"/>
</dbReference>
<feature type="compositionally biased region" description="Low complexity" evidence="1">
    <location>
        <begin position="374"/>
        <end position="387"/>
    </location>
</feature>
<feature type="compositionally biased region" description="Low complexity" evidence="1">
    <location>
        <begin position="260"/>
        <end position="278"/>
    </location>
</feature>
<feature type="compositionally biased region" description="Low complexity" evidence="1">
    <location>
        <begin position="345"/>
        <end position="365"/>
    </location>
</feature>
<reference evidence="2" key="1">
    <citation type="submission" date="2025-08" db="UniProtKB">
        <authorList>
            <consortium name="Ensembl"/>
        </authorList>
    </citation>
    <scope>IDENTIFICATION</scope>
</reference>
<dbReference type="Proteomes" id="UP000472275">
    <property type="component" value="Chromosome 16"/>
</dbReference>
<feature type="compositionally biased region" description="Polar residues" evidence="1">
    <location>
        <begin position="217"/>
        <end position="226"/>
    </location>
</feature>